<evidence type="ECO:0000313" key="2">
    <source>
        <dbReference type="Proteomes" id="UP000285575"/>
    </source>
</evidence>
<dbReference type="Proteomes" id="UP000285575">
    <property type="component" value="Unassembled WGS sequence"/>
</dbReference>
<name>A0A437RAZ7_9BURK</name>
<gene>
    <name evidence="1" type="ORF">EOE66_19545</name>
</gene>
<keyword evidence="2" id="KW-1185">Reference proteome</keyword>
<comment type="caution">
    <text evidence="1">The sequence shown here is derived from an EMBL/GenBank/DDBJ whole genome shotgun (WGS) entry which is preliminary data.</text>
</comment>
<reference evidence="1 2" key="1">
    <citation type="submission" date="2019-01" db="EMBL/GenBank/DDBJ databases">
        <authorList>
            <person name="Chen W.-M."/>
        </authorList>
    </citation>
    <scope>NUCLEOTIDE SEQUENCE [LARGE SCALE GENOMIC DNA]</scope>
    <source>
        <strain evidence="1 2">KYPY4</strain>
    </source>
</reference>
<protein>
    <submittedName>
        <fullName evidence="1">Uncharacterized protein</fullName>
    </submittedName>
</protein>
<evidence type="ECO:0000313" key="1">
    <source>
        <dbReference type="EMBL" id="RVU43857.1"/>
    </source>
</evidence>
<dbReference type="AlphaFoldDB" id="A0A437RAZ7"/>
<dbReference type="RefSeq" id="WP_128230416.1">
    <property type="nucleotide sequence ID" value="NZ_SACR01000006.1"/>
</dbReference>
<sequence length="105" mass="11025">MPPLPLRYLTADLALTDDGDAVLEAAASTRAGEHAAVMAEVAALLAWCEARHPGAQGPREEGGLWHHALQALQEPGGWHSVNLTIAGEAGFIEALLQAHFPTSPD</sequence>
<organism evidence="1 2">
    <name type="scientific">Rubrivivax rivuli</name>
    <dbReference type="NCBI Taxonomy" id="1862385"/>
    <lineage>
        <taxon>Bacteria</taxon>
        <taxon>Pseudomonadati</taxon>
        <taxon>Pseudomonadota</taxon>
        <taxon>Betaproteobacteria</taxon>
        <taxon>Burkholderiales</taxon>
        <taxon>Sphaerotilaceae</taxon>
        <taxon>Rubrivivax</taxon>
    </lineage>
</organism>
<accession>A0A437RAZ7</accession>
<proteinExistence type="predicted"/>
<dbReference type="EMBL" id="SACR01000006">
    <property type="protein sequence ID" value="RVU43857.1"/>
    <property type="molecule type" value="Genomic_DNA"/>
</dbReference>
<dbReference type="OrthoDB" id="8685558at2"/>